<protein>
    <recommendedName>
        <fullName evidence="4">Beta-galactosidase</fullName>
        <ecNumber evidence="4">3.2.1.23</ecNumber>
    </recommendedName>
</protein>
<keyword evidence="8" id="KW-1185">Reference proteome</keyword>
<dbReference type="InterPro" id="IPR031330">
    <property type="entry name" value="Gly_Hdrlase_35_cat"/>
</dbReference>
<evidence type="ECO:0000259" key="6">
    <source>
        <dbReference type="Pfam" id="PF01301"/>
    </source>
</evidence>
<dbReference type="SUPFAM" id="SSF51445">
    <property type="entry name" value="(Trans)glycosidases"/>
    <property type="match status" value="1"/>
</dbReference>
<dbReference type="PRINTS" id="PR00742">
    <property type="entry name" value="GLHYDRLASE35"/>
</dbReference>
<organism evidence="7 8">
    <name type="scientific">Paraburkholderia strydomiana</name>
    <dbReference type="NCBI Taxonomy" id="1245417"/>
    <lineage>
        <taxon>Bacteria</taxon>
        <taxon>Pseudomonadati</taxon>
        <taxon>Pseudomonadota</taxon>
        <taxon>Betaproteobacteria</taxon>
        <taxon>Burkholderiales</taxon>
        <taxon>Burkholderiaceae</taxon>
        <taxon>Paraburkholderia</taxon>
    </lineage>
</organism>
<evidence type="ECO:0000313" key="8">
    <source>
        <dbReference type="Proteomes" id="UP001629288"/>
    </source>
</evidence>
<sequence>MTSLTAHTDADANTGSTAGGHATLTLSIDASAPATAPLHDTLRVGTSTSPDGSTIGINSRYLTRDGEPWLPVMGEIHYARLPASQWDDTLLKTKAAGVDIVASYVVWRHHEPRAGTFDWSERLDLRRFVETCAKRDLLALIRVGPWVHAEVRYGGLPGWVVDQMPTRGDNPLYLHYVARLFSQIAAQLHGLLWKDGGPVIGIQLENEYNLSGPQQGAAHIATLKRLARDAGLDVPLYTVTGWDNAVFPRGEVAPVFGGYPDLPWGVSPHMSPPNEVYGFRFASRVGGDLGAQTHSDAPGDADAVAHETPFLGAEFGGGVPAMYRRRPVLDADDIAAMLPVQLGSGVNLYGYYMLHGGRNPPGDMDGQESTASGGYNDVPIVNYDFQAPFGANGEAREVLGKLRPIHYFLRQWGAVLAPCDVYAPDTVSHGPADLATPRFAIRANGDQGFLFFNNHVREHAMPAHRGMRFSVKLASGSVALPAVPVDIAPGTSFIWPIGLRFGSVRLRYATAQPVTRISSDDGDVQVFAATDGIAPEFAFDSRSVATIAALKISMTPAPGGEPALSQHEDDGVLVVRPRNGAAFVVTDRGGGRLVFVTLLRKDAERLSVLPFDGWRRLILSDAFAFERDGHLVLRSNSASAFDVDVYPPLLQLPSALQADHANIDASSHGMFQRLRVHVPQSAFDVRVTPLRAPQAVPPVMRGGTANAAVAPLPETFGKTGAWRIDVTRDTLDALDARGLGNAYLTIRYRGDVARLFSGTQLIDDHFYNGLPWRIGVRNVAIDPDAPLMLTILPLRADAPVYLSARHDPRPDSGEQIAELDSVTWEPEYEVILAPNPSSGDVE</sequence>
<dbReference type="InterPro" id="IPR037110">
    <property type="entry name" value="Betagal_dom2_sf"/>
</dbReference>
<dbReference type="RefSeq" id="WP_408130678.1">
    <property type="nucleotide sequence ID" value="NZ_JAQQDH010000008.1"/>
</dbReference>
<dbReference type="Gene3D" id="3.20.20.80">
    <property type="entry name" value="Glycosidases"/>
    <property type="match status" value="1"/>
</dbReference>
<feature type="domain" description="Glycoside hydrolase 35 catalytic" evidence="6">
    <location>
        <begin position="62"/>
        <end position="406"/>
    </location>
</feature>
<keyword evidence="2 4" id="KW-0378">Hydrolase</keyword>
<dbReference type="Gene3D" id="2.102.20.10">
    <property type="entry name" value="Beta-galactosidase, domain 2"/>
    <property type="match status" value="1"/>
</dbReference>
<evidence type="ECO:0000313" key="7">
    <source>
        <dbReference type="EMBL" id="MFM0446673.1"/>
    </source>
</evidence>
<dbReference type="GO" id="GO:0004565">
    <property type="term" value="F:beta-galactosidase activity"/>
    <property type="evidence" value="ECO:0007669"/>
    <property type="project" value="UniProtKB-EC"/>
</dbReference>
<dbReference type="Proteomes" id="UP001629288">
    <property type="component" value="Unassembled WGS sequence"/>
</dbReference>
<evidence type="ECO:0000256" key="1">
    <source>
        <dbReference type="ARBA" id="ARBA00009809"/>
    </source>
</evidence>
<comment type="similarity">
    <text evidence="1 5">Belongs to the glycosyl hydrolase 35 family.</text>
</comment>
<dbReference type="PANTHER" id="PTHR23421">
    <property type="entry name" value="BETA-GALACTOSIDASE RELATED"/>
    <property type="match status" value="1"/>
</dbReference>
<comment type="caution">
    <text evidence="7">The sequence shown here is derived from an EMBL/GenBank/DDBJ whole genome shotgun (WGS) entry which is preliminary data.</text>
</comment>
<evidence type="ECO:0000256" key="2">
    <source>
        <dbReference type="ARBA" id="ARBA00022801"/>
    </source>
</evidence>
<reference evidence="7 8" key="1">
    <citation type="journal article" date="2024" name="Chem. Sci.">
        <title>Discovery of megapolipeptins by genome mining of a Burkholderiales bacteria collection.</title>
        <authorList>
            <person name="Paulo B.S."/>
            <person name="Recchia M.J.J."/>
            <person name="Lee S."/>
            <person name="Fergusson C.H."/>
            <person name="Romanowski S.B."/>
            <person name="Hernandez A."/>
            <person name="Krull N."/>
            <person name="Liu D.Y."/>
            <person name="Cavanagh H."/>
            <person name="Bos A."/>
            <person name="Gray C.A."/>
            <person name="Murphy B.T."/>
            <person name="Linington R.G."/>
            <person name="Eustaquio A.S."/>
        </authorList>
    </citation>
    <scope>NUCLEOTIDE SEQUENCE [LARGE SCALE GENOMIC DNA]</scope>
    <source>
        <strain evidence="7 8">RL17-379-BIB-C</strain>
    </source>
</reference>
<comment type="catalytic activity">
    <reaction evidence="4">
        <text>Hydrolysis of terminal non-reducing beta-D-galactose residues in beta-D-galactosides.</text>
        <dbReference type="EC" id="3.2.1.23"/>
    </reaction>
</comment>
<evidence type="ECO:0000256" key="3">
    <source>
        <dbReference type="ARBA" id="ARBA00023295"/>
    </source>
</evidence>
<dbReference type="PROSITE" id="PS01182">
    <property type="entry name" value="GLYCOSYL_HYDROL_F35"/>
    <property type="match status" value="1"/>
</dbReference>
<gene>
    <name evidence="7" type="ORF">PQR00_24005</name>
</gene>
<name>A0ABW9C5X0_9BURK</name>
<dbReference type="InterPro" id="IPR019801">
    <property type="entry name" value="Glyco_hydro_35_CS"/>
</dbReference>
<dbReference type="EMBL" id="JAQQDH010000008">
    <property type="protein sequence ID" value="MFM0446673.1"/>
    <property type="molecule type" value="Genomic_DNA"/>
</dbReference>
<dbReference type="InterPro" id="IPR001944">
    <property type="entry name" value="Glycoside_Hdrlase_35"/>
</dbReference>
<evidence type="ECO:0000256" key="4">
    <source>
        <dbReference type="RuleBase" id="RU000675"/>
    </source>
</evidence>
<dbReference type="EC" id="3.2.1.23" evidence="4"/>
<dbReference type="Pfam" id="PF01301">
    <property type="entry name" value="Glyco_hydro_35"/>
    <property type="match status" value="1"/>
</dbReference>
<evidence type="ECO:0000256" key="5">
    <source>
        <dbReference type="RuleBase" id="RU003679"/>
    </source>
</evidence>
<accession>A0ABW9C5X0</accession>
<proteinExistence type="inferred from homology"/>
<keyword evidence="3 4" id="KW-0326">Glycosidase</keyword>
<dbReference type="InterPro" id="IPR017853">
    <property type="entry name" value="GH"/>
</dbReference>